<accession>A0A890UWM0</accession>
<evidence type="ECO:0000313" key="2">
    <source>
        <dbReference type="Proteomes" id="UP000654052"/>
    </source>
</evidence>
<dbReference type="Proteomes" id="UP000654052">
    <property type="component" value="Segment"/>
</dbReference>
<keyword evidence="2" id="KW-1185">Reference proteome</keyword>
<name>A0A890UWM0_9CAUD</name>
<dbReference type="EMBL" id="MW507126">
    <property type="protein sequence ID" value="QRI45107.1"/>
    <property type="molecule type" value="Genomic_DNA"/>
</dbReference>
<dbReference type="RefSeq" id="YP_010755463.1">
    <property type="nucleotide sequence ID" value="NC_073470.1"/>
</dbReference>
<gene>
    <name evidence="1" type="primary">53</name>
    <name evidence="1" type="ORF">SEA_SHOCKER_53</name>
</gene>
<dbReference type="GeneID" id="80020117"/>
<reference evidence="1" key="1">
    <citation type="submission" date="2021-01" db="EMBL/GenBank/DDBJ databases">
        <authorList>
            <person name="Weegman M.K."/>
            <person name="Spring A.S."/>
            <person name="Bonilla J.A."/>
            <person name="Klyczek K."/>
            <person name="Garlena R.A."/>
            <person name="Russell D.A."/>
            <person name="Pope W.H."/>
            <person name="Jacobs-Sera D."/>
            <person name="Hatfull G.F."/>
        </authorList>
    </citation>
    <scope>NUCLEOTIDE SEQUENCE</scope>
</reference>
<organism evidence="1 2">
    <name type="scientific">Microbacterium phage Shocker</name>
    <dbReference type="NCBI Taxonomy" id="2805839"/>
    <lineage>
        <taxon>Viruses</taxon>
        <taxon>Duplodnaviria</taxon>
        <taxon>Heunggongvirae</taxon>
        <taxon>Uroviricota</taxon>
        <taxon>Caudoviricetes</taxon>
        <taxon>Shockervirus</taxon>
        <taxon>Shockervirus shocker</taxon>
    </lineage>
</organism>
<dbReference type="KEGG" id="vg:80020117"/>
<evidence type="ECO:0000313" key="1">
    <source>
        <dbReference type="EMBL" id="QRI45107.1"/>
    </source>
</evidence>
<sequence length="51" mass="6118">MSEFQIWPRQSGKTALMKVVNRTHEEQKRLREKYLKGKGIDYDILGSERHE</sequence>
<proteinExistence type="predicted"/>
<protein>
    <submittedName>
        <fullName evidence="1">Uncharacterized protein</fullName>
    </submittedName>
</protein>